<gene>
    <name evidence="2" type="ORF">ASS94_07795</name>
</gene>
<name>A0AAP7ID86_9STAP</name>
<feature type="transmembrane region" description="Helical" evidence="1">
    <location>
        <begin position="29"/>
        <end position="50"/>
    </location>
</feature>
<evidence type="ECO:0000313" key="2">
    <source>
        <dbReference type="EMBL" id="OEK55496.1"/>
    </source>
</evidence>
<dbReference type="AlphaFoldDB" id="A0AAP7ID86"/>
<dbReference type="Proteomes" id="UP000095464">
    <property type="component" value="Unassembled WGS sequence"/>
</dbReference>
<keyword evidence="1" id="KW-0472">Membrane</keyword>
<dbReference type="EMBL" id="LNPX01000036">
    <property type="protein sequence ID" value="OEK55496.1"/>
    <property type="molecule type" value="Genomic_DNA"/>
</dbReference>
<accession>A0AAP7ID86</accession>
<organism evidence="2 3">
    <name type="scientific">Staphylococcus equorum</name>
    <dbReference type="NCBI Taxonomy" id="246432"/>
    <lineage>
        <taxon>Bacteria</taxon>
        <taxon>Bacillati</taxon>
        <taxon>Bacillota</taxon>
        <taxon>Bacilli</taxon>
        <taxon>Bacillales</taxon>
        <taxon>Staphylococcaceae</taxon>
        <taxon>Staphylococcus</taxon>
    </lineage>
</organism>
<keyword evidence="1" id="KW-0812">Transmembrane</keyword>
<sequence length="71" mass="8157">MIYLFVIIVVATLIGMFFLKRQKPTSPKSWLKGIGLIILSIIIVNGFYHIDEILNGAKKEQEDIQNRQNPK</sequence>
<dbReference type="RefSeq" id="WP_002508474.1">
    <property type="nucleotide sequence ID" value="NZ_CP013980.1"/>
</dbReference>
<evidence type="ECO:0000313" key="3">
    <source>
        <dbReference type="Proteomes" id="UP000095464"/>
    </source>
</evidence>
<comment type="caution">
    <text evidence="2">The sequence shown here is derived from an EMBL/GenBank/DDBJ whole genome shotgun (WGS) entry which is preliminary data.</text>
</comment>
<reference evidence="3" key="1">
    <citation type="submission" date="2015-11" db="EMBL/GenBank/DDBJ databases">
        <title>Genomic diversity of Staphylococcus saprophyticus strains from urinary tract infections, animal surfaces, and fermented foods.</title>
        <authorList>
            <person name="Wolfe B.E."/>
        </authorList>
    </citation>
    <scope>NUCLEOTIDE SEQUENCE [LARGE SCALE GENOMIC DNA]</scope>
    <source>
        <strain evidence="3">738_7</strain>
    </source>
</reference>
<keyword evidence="1" id="KW-1133">Transmembrane helix</keyword>
<evidence type="ECO:0000256" key="1">
    <source>
        <dbReference type="SAM" id="Phobius"/>
    </source>
</evidence>
<protein>
    <submittedName>
        <fullName evidence="2">Uncharacterized protein</fullName>
    </submittedName>
</protein>
<proteinExistence type="predicted"/>